<keyword evidence="2" id="KW-0472">Membrane</keyword>
<dbReference type="Proteomes" id="UP000053593">
    <property type="component" value="Unassembled WGS sequence"/>
</dbReference>
<evidence type="ECO:0000313" key="3">
    <source>
        <dbReference type="EMBL" id="KIK62742.1"/>
    </source>
</evidence>
<keyword evidence="4" id="KW-1185">Reference proteome</keyword>
<keyword evidence="2" id="KW-1133">Transmembrane helix</keyword>
<gene>
    <name evidence="3" type="ORF">GYMLUDRAFT_58014</name>
</gene>
<proteinExistence type="predicted"/>
<dbReference type="AlphaFoldDB" id="A0A0D0CTH1"/>
<evidence type="ECO:0000313" key="4">
    <source>
        <dbReference type="Proteomes" id="UP000053593"/>
    </source>
</evidence>
<dbReference type="OrthoDB" id="2652955at2759"/>
<keyword evidence="2" id="KW-0812">Transmembrane</keyword>
<organism evidence="3 4">
    <name type="scientific">Collybiopsis luxurians FD-317 M1</name>
    <dbReference type="NCBI Taxonomy" id="944289"/>
    <lineage>
        <taxon>Eukaryota</taxon>
        <taxon>Fungi</taxon>
        <taxon>Dikarya</taxon>
        <taxon>Basidiomycota</taxon>
        <taxon>Agaricomycotina</taxon>
        <taxon>Agaricomycetes</taxon>
        <taxon>Agaricomycetidae</taxon>
        <taxon>Agaricales</taxon>
        <taxon>Marasmiineae</taxon>
        <taxon>Omphalotaceae</taxon>
        <taxon>Collybiopsis</taxon>
        <taxon>Collybiopsis luxurians</taxon>
    </lineage>
</organism>
<reference evidence="3 4" key="1">
    <citation type="submission" date="2014-04" db="EMBL/GenBank/DDBJ databases">
        <title>Evolutionary Origins and Diversification of the Mycorrhizal Mutualists.</title>
        <authorList>
            <consortium name="DOE Joint Genome Institute"/>
            <consortium name="Mycorrhizal Genomics Consortium"/>
            <person name="Kohler A."/>
            <person name="Kuo A."/>
            <person name="Nagy L.G."/>
            <person name="Floudas D."/>
            <person name="Copeland A."/>
            <person name="Barry K.W."/>
            <person name="Cichocki N."/>
            <person name="Veneault-Fourrey C."/>
            <person name="LaButti K."/>
            <person name="Lindquist E.A."/>
            <person name="Lipzen A."/>
            <person name="Lundell T."/>
            <person name="Morin E."/>
            <person name="Murat C."/>
            <person name="Riley R."/>
            <person name="Ohm R."/>
            <person name="Sun H."/>
            <person name="Tunlid A."/>
            <person name="Henrissat B."/>
            <person name="Grigoriev I.V."/>
            <person name="Hibbett D.S."/>
            <person name="Martin F."/>
        </authorList>
    </citation>
    <scope>NUCLEOTIDE SEQUENCE [LARGE SCALE GENOMIC DNA]</scope>
    <source>
        <strain evidence="3 4">FD-317 M1</strain>
    </source>
</reference>
<dbReference type="HOGENOM" id="CLU_725733_0_0_1"/>
<feature type="transmembrane region" description="Helical" evidence="2">
    <location>
        <begin position="311"/>
        <end position="330"/>
    </location>
</feature>
<evidence type="ECO:0000256" key="2">
    <source>
        <dbReference type="SAM" id="Phobius"/>
    </source>
</evidence>
<dbReference type="EMBL" id="KN834766">
    <property type="protein sequence ID" value="KIK62742.1"/>
    <property type="molecule type" value="Genomic_DNA"/>
</dbReference>
<evidence type="ECO:0000256" key="1">
    <source>
        <dbReference type="SAM" id="MobiDB-lite"/>
    </source>
</evidence>
<name>A0A0D0CTH1_9AGAR</name>
<accession>A0A0D0CTH1</accession>
<feature type="region of interest" description="Disordered" evidence="1">
    <location>
        <begin position="250"/>
        <end position="269"/>
    </location>
</feature>
<protein>
    <submittedName>
        <fullName evidence="3">Uncharacterized protein</fullName>
    </submittedName>
</protein>
<sequence length="381" mass="41082">MSQCKLTGLAILGNGQVIEGKSLLFVANFFVASGESIVAALCYFNLDDQQFPAMGKYELHADVVKMPERVAINEDIILEDTEYNLLGDIVWLHAVDIEDPKQCPYIDVIGKAENVVKQDAEFDINPEQYSRLLGGCGTLPIHAIIPNSPKYKAKKDGSSTKPIPKQNLAVAASGFITWVISKADNPDECPNQFCLSVDSVTFLGHSSTSRALPESTTQVCTERGKCKNLFDFDANKASDAIEIYADNPHSEKHEKLSNGSGIPTSGENAENTVTTSAAIPSPVPMAWVSASTPIQRHASLQPGHLWPPVHFGHFIGAFFFGTGVGFLVSFSTQLLARALSVIQTLEDVGEDVWGLATAEVPDGMAKPELEIGRGDCVGMRG</sequence>
<feature type="compositionally biased region" description="Polar residues" evidence="1">
    <location>
        <begin position="257"/>
        <end position="269"/>
    </location>
</feature>